<evidence type="ECO:0000313" key="8">
    <source>
        <dbReference type="Proteomes" id="UP000037660"/>
    </source>
</evidence>
<evidence type="ECO:0000313" key="7">
    <source>
        <dbReference type="EMBL" id="GAP34346.1"/>
    </source>
</evidence>
<dbReference type="InterPro" id="IPR036388">
    <property type="entry name" value="WH-like_DNA-bd_sf"/>
</dbReference>
<evidence type="ECO:0000256" key="1">
    <source>
        <dbReference type="ARBA" id="ARBA00009437"/>
    </source>
</evidence>
<dbReference type="GO" id="GO:0000976">
    <property type="term" value="F:transcription cis-regulatory region binding"/>
    <property type="evidence" value="ECO:0007669"/>
    <property type="project" value="TreeGrafter"/>
</dbReference>
<dbReference type="SUPFAM" id="SSF53850">
    <property type="entry name" value="Periplasmic binding protein-like II"/>
    <property type="match status" value="1"/>
</dbReference>
<dbReference type="FunFam" id="1.10.10.10:FF:000001">
    <property type="entry name" value="LysR family transcriptional regulator"/>
    <property type="match status" value="1"/>
</dbReference>
<reference evidence="8" key="1">
    <citation type="submission" date="2015-07" db="EMBL/GenBank/DDBJ databases">
        <title>Discovery of a poly(ethylene terephthalate assimilation.</title>
        <authorList>
            <person name="Yoshida S."/>
            <person name="Hiraga K."/>
            <person name="Takehana T."/>
            <person name="Taniguchi I."/>
            <person name="Yamaji H."/>
            <person name="Maeda Y."/>
            <person name="Toyohara K."/>
            <person name="Miyamoto K."/>
            <person name="Kimura Y."/>
            <person name="Oda K."/>
        </authorList>
    </citation>
    <scope>NUCLEOTIDE SEQUENCE [LARGE SCALE GENOMIC DNA]</scope>
    <source>
        <strain evidence="8">NBRC 110686 / TISTR 2288 / 201-F6</strain>
    </source>
</reference>
<dbReference type="PANTHER" id="PTHR30126:SF98">
    <property type="entry name" value="HTH-TYPE TRANSCRIPTIONAL ACTIVATOR BAUR"/>
    <property type="match status" value="1"/>
</dbReference>
<dbReference type="EMBL" id="BBYR01000007">
    <property type="protein sequence ID" value="GAP34346.1"/>
    <property type="molecule type" value="Genomic_DNA"/>
</dbReference>
<dbReference type="PRINTS" id="PR00039">
    <property type="entry name" value="HTHLYSR"/>
</dbReference>
<name>A0A0K8NVC4_PISS1</name>
<organism evidence="7 8">
    <name type="scientific">Piscinibacter sakaiensis</name>
    <name type="common">Ideonella sakaiensis</name>
    <dbReference type="NCBI Taxonomy" id="1547922"/>
    <lineage>
        <taxon>Bacteria</taxon>
        <taxon>Pseudomonadati</taxon>
        <taxon>Pseudomonadota</taxon>
        <taxon>Betaproteobacteria</taxon>
        <taxon>Burkholderiales</taxon>
        <taxon>Sphaerotilaceae</taxon>
        <taxon>Piscinibacter</taxon>
    </lineage>
</organism>
<accession>A0A0K8NVC4</accession>
<feature type="domain" description="HTH lysR-type" evidence="6">
    <location>
        <begin position="6"/>
        <end position="63"/>
    </location>
</feature>
<feature type="compositionally biased region" description="Low complexity" evidence="5">
    <location>
        <begin position="299"/>
        <end position="318"/>
    </location>
</feature>
<evidence type="ECO:0000256" key="5">
    <source>
        <dbReference type="SAM" id="MobiDB-lite"/>
    </source>
</evidence>
<dbReference type="InterPro" id="IPR000847">
    <property type="entry name" value="LysR_HTH_N"/>
</dbReference>
<protein>
    <submittedName>
        <fullName evidence="7">Hydrogen peroxide-inducible genes activator</fullName>
    </submittedName>
</protein>
<dbReference type="GO" id="GO:0003700">
    <property type="term" value="F:DNA-binding transcription factor activity"/>
    <property type="evidence" value="ECO:0007669"/>
    <property type="project" value="InterPro"/>
</dbReference>
<evidence type="ECO:0000256" key="2">
    <source>
        <dbReference type="ARBA" id="ARBA00023015"/>
    </source>
</evidence>
<keyword evidence="3" id="KW-0238">DNA-binding</keyword>
<dbReference type="Pfam" id="PF00126">
    <property type="entry name" value="HTH_1"/>
    <property type="match status" value="1"/>
</dbReference>
<evidence type="ECO:0000259" key="6">
    <source>
        <dbReference type="PROSITE" id="PS50931"/>
    </source>
</evidence>
<reference evidence="7 8" key="2">
    <citation type="journal article" date="2016" name="Science">
        <title>A bacterium that degrades and assimilates poly(ethylene terephthalate).</title>
        <authorList>
            <person name="Yoshida S."/>
            <person name="Hiraga K."/>
            <person name="Takehana T."/>
            <person name="Taniguchi I."/>
            <person name="Yamaji H."/>
            <person name="Maeda Y."/>
            <person name="Toyohara K."/>
            <person name="Miyamoto K."/>
            <person name="Kimura Y."/>
            <person name="Oda K."/>
        </authorList>
    </citation>
    <scope>NUCLEOTIDE SEQUENCE [LARGE SCALE GENOMIC DNA]</scope>
    <source>
        <strain evidence="8">NBRC 110686 / TISTR 2288 / 201-F6</strain>
    </source>
</reference>
<sequence length="318" mass="34534">MQVDRLNFHHLFYFWRVAQSGHLTRAAEELHVSQSALSSQIRQLEGRLGRPLFERAGRRLKLTETGQLALSYADNIFGLGQELMGRLEGPDADRLRLRVGSVATLSRNYQENWIRPLLADPTVTLTLESGGLDELLQRLLQHRLDVVLANDAVPPDPERPLHCRFLGSQAISLVGPAAAWRGRTLRLPEDLHGLELALPGPRHALRAQFDALCAAAGVVPRLRAEVDDMALLRLIARDAGWLTVLPEVVVQDELRSGALVTLGRSTQLQEHFYAITSLHRHRIGRLEALLAAAPPAPAPAASAGPAPAGSAGSAGSAG</sequence>
<evidence type="ECO:0000256" key="3">
    <source>
        <dbReference type="ARBA" id="ARBA00023125"/>
    </source>
</evidence>
<dbReference type="SUPFAM" id="SSF46785">
    <property type="entry name" value="Winged helix' DNA-binding domain"/>
    <property type="match status" value="1"/>
</dbReference>
<dbReference type="AlphaFoldDB" id="A0A0K8NVC4"/>
<dbReference type="PROSITE" id="PS50931">
    <property type="entry name" value="HTH_LYSR"/>
    <property type="match status" value="1"/>
</dbReference>
<dbReference type="Gene3D" id="1.10.10.10">
    <property type="entry name" value="Winged helix-like DNA-binding domain superfamily/Winged helix DNA-binding domain"/>
    <property type="match status" value="1"/>
</dbReference>
<dbReference type="Gene3D" id="3.40.190.290">
    <property type="match status" value="1"/>
</dbReference>
<proteinExistence type="inferred from homology"/>
<dbReference type="OrthoDB" id="155872at2"/>
<dbReference type="InterPro" id="IPR005119">
    <property type="entry name" value="LysR_subst-bd"/>
</dbReference>
<dbReference type="PANTHER" id="PTHR30126">
    <property type="entry name" value="HTH-TYPE TRANSCRIPTIONAL REGULATOR"/>
    <property type="match status" value="1"/>
</dbReference>
<dbReference type="STRING" id="1547922.ISF6_4521"/>
<dbReference type="InterPro" id="IPR036390">
    <property type="entry name" value="WH_DNA-bd_sf"/>
</dbReference>
<evidence type="ECO:0000256" key="4">
    <source>
        <dbReference type="ARBA" id="ARBA00023163"/>
    </source>
</evidence>
<feature type="region of interest" description="Disordered" evidence="5">
    <location>
        <begin position="297"/>
        <end position="318"/>
    </location>
</feature>
<keyword evidence="8" id="KW-1185">Reference proteome</keyword>
<keyword evidence="2" id="KW-0805">Transcription regulation</keyword>
<dbReference type="Proteomes" id="UP000037660">
    <property type="component" value="Unassembled WGS sequence"/>
</dbReference>
<dbReference type="RefSeq" id="WP_054018484.1">
    <property type="nucleotide sequence ID" value="NZ_BBYR01000007.1"/>
</dbReference>
<keyword evidence="4" id="KW-0804">Transcription</keyword>
<gene>
    <name evidence="7" type="ORF">ISF6_4521</name>
</gene>
<comment type="similarity">
    <text evidence="1">Belongs to the LysR transcriptional regulatory family.</text>
</comment>
<dbReference type="CDD" id="cd05466">
    <property type="entry name" value="PBP2_LTTR_substrate"/>
    <property type="match status" value="1"/>
</dbReference>
<comment type="caution">
    <text evidence="7">The sequence shown here is derived from an EMBL/GenBank/DDBJ whole genome shotgun (WGS) entry which is preliminary data.</text>
</comment>
<dbReference type="Pfam" id="PF03466">
    <property type="entry name" value="LysR_substrate"/>
    <property type="match status" value="1"/>
</dbReference>